<proteinExistence type="predicted"/>
<evidence type="ECO:0008006" key="4">
    <source>
        <dbReference type="Google" id="ProtNLM"/>
    </source>
</evidence>
<protein>
    <recommendedName>
        <fullName evidence="4">Oxidoreductase</fullName>
    </recommendedName>
</protein>
<dbReference type="AlphaFoldDB" id="A0A6N9YK94"/>
<keyword evidence="3" id="KW-1185">Reference proteome</keyword>
<name>A0A6N9YK94_9ACTN</name>
<evidence type="ECO:0000313" key="2">
    <source>
        <dbReference type="EMBL" id="NED95330.1"/>
    </source>
</evidence>
<evidence type="ECO:0000256" key="1">
    <source>
        <dbReference type="SAM" id="Phobius"/>
    </source>
</evidence>
<sequence length="1001" mass="106240">MRLTPAEKALRDALEQGGEAVLGRDIDPRAIASADEFPESRVVRADVLAELVRDGSAAYGAAVRLTGARVTGDMLFRYGRLGRPIRLDLCWVDETVGFAELFMAGIELTRCHLPGLRTESVDVEGSFTVRDCHLGPTMLADTRVHRSMSFEDSRFITAETPFRAHNFNVWGNLLFDRARMFAGGEDALHTERFAVGGRLGLAGLRARGSVVFSGASKVDGRVDMTNAVIRNGDGTAVDARRLTAAGLYGDGMRCTGTLDLRHATITGTVAFNGAVLACPKGYALHAGDVAADRIELESGARVQGAVSLPRSVIRDTLAMRGLSVRETAGRAVVASGARITNLVADNASFDGHVALDEIEATYVRLVDTRVSCPHDAWSVSLQSATVRRELNCEGLYNEGTLNAYAAKVGTGLVLSGARLNRPDGRALNASRAVIGGRMTFGEAFQADGDIDLSHADIGKSLAMDGARVAGKVRLFRCRVRSDVLLRNATVEGAGIVIDGIGLRVDGRFTARNLVARGGLRLTAISTDSLVLTGARLINPDANALIASRAEVRGDLVAGNDPYSSNAGSFWAEGRVILRDATVGGDVILDGSVLRAPGHHALDCTGINVGGKVSLHGTEVDGTAGLNQARVRRRIVSNGAKFTGNGVESADGPVVLSALRTISGDLVIEGGSFRGAVRLTGATFDSGVRINGASITAGSGVALVAAELTCGVLRLSELDVQGAVVLARSRVSGDLICEAMSVTSESRPVVTTREAEIARRLSLDGLVVRRPRVMSGSMDLDLSAIRAGSVDLPQGECSVDLRDAAVRTLVLDPTDTTTVLLSGLTFDDPGGASVETALAWLRRDPTGYQHQAYEQLAAHYRRIGDDAAARTVLLARHRHRRDLLGRSSFGHLLMKAWGYIQDAMVGYGYRPGLAALWFAGLLAFGTVYFAGKTLDPIDVNRQPTFTSFGYSLDLLVPVLRLEQAASFDPRGLDLWVAYGLIFMGAVLVTTIGAAVTRILGRR</sequence>
<evidence type="ECO:0000313" key="3">
    <source>
        <dbReference type="Proteomes" id="UP000469185"/>
    </source>
</evidence>
<keyword evidence="1" id="KW-0812">Transmembrane</keyword>
<accession>A0A6N9YK94</accession>
<organism evidence="2 3">
    <name type="scientific">Phytoactinopolyspora alkaliphila</name>
    <dbReference type="NCBI Taxonomy" id="1783498"/>
    <lineage>
        <taxon>Bacteria</taxon>
        <taxon>Bacillati</taxon>
        <taxon>Actinomycetota</taxon>
        <taxon>Actinomycetes</taxon>
        <taxon>Jiangellales</taxon>
        <taxon>Jiangellaceae</taxon>
        <taxon>Phytoactinopolyspora</taxon>
    </lineage>
</organism>
<feature type="transmembrane region" description="Helical" evidence="1">
    <location>
        <begin position="911"/>
        <end position="930"/>
    </location>
</feature>
<keyword evidence="1" id="KW-0472">Membrane</keyword>
<reference evidence="2 3" key="1">
    <citation type="submission" date="2020-02" db="EMBL/GenBank/DDBJ databases">
        <authorList>
            <person name="Li X.-J."/>
            <person name="Feng X.-M."/>
        </authorList>
    </citation>
    <scope>NUCLEOTIDE SEQUENCE [LARGE SCALE GENOMIC DNA]</scope>
    <source>
        <strain evidence="2 3">CGMCC 4.7225</strain>
    </source>
</reference>
<comment type="caution">
    <text evidence="2">The sequence shown here is derived from an EMBL/GenBank/DDBJ whole genome shotgun (WGS) entry which is preliminary data.</text>
</comment>
<feature type="transmembrane region" description="Helical" evidence="1">
    <location>
        <begin position="974"/>
        <end position="998"/>
    </location>
</feature>
<dbReference type="RefSeq" id="WP_163818014.1">
    <property type="nucleotide sequence ID" value="NZ_JAAGOB010000004.1"/>
</dbReference>
<dbReference type="EMBL" id="JAAGOB010000004">
    <property type="protein sequence ID" value="NED95330.1"/>
    <property type="molecule type" value="Genomic_DNA"/>
</dbReference>
<dbReference type="Proteomes" id="UP000469185">
    <property type="component" value="Unassembled WGS sequence"/>
</dbReference>
<keyword evidence="1" id="KW-1133">Transmembrane helix</keyword>
<gene>
    <name evidence="2" type="ORF">G1H11_08375</name>
</gene>